<dbReference type="VEuPathDB" id="VectorBase:GPAI015315"/>
<reference evidence="1" key="2">
    <citation type="submission" date="2020-05" db="UniProtKB">
        <authorList>
            <consortium name="EnsemblMetazoa"/>
        </authorList>
    </citation>
    <scope>IDENTIFICATION</scope>
    <source>
        <strain evidence="1">IAEA</strain>
    </source>
</reference>
<dbReference type="AlphaFoldDB" id="A0A1A9ZI49"/>
<dbReference type="Proteomes" id="UP000092445">
    <property type="component" value="Unassembled WGS sequence"/>
</dbReference>
<accession>A0A1A9ZI49</accession>
<keyword evidence="2" id="KW-1185">Reference proteome</keyword>
<sequence length="110" mass="11996">MPTNASGSEQAPASSIKMWVKNPPAPIPPVTNLPTEHSVVTIILKLRLIFLHIPDAMVSQAEFDEDVTSMRVERRLTNNCKIISTTVVVLPVPGGPNIIYNLAIIAANLW</sequence>
<reference evidence="2" key="1">
    <citation type="submission" date="2014-03" db="EMBL/GenBank/DDBJ databases">
        <authorList>
            <person name="Aksoy S."/>
            <person name="Warren W."/>
            <person name="Wilson R.K."/>
        </authorList>
    </citation>
    <scope>NUCLEOTIDE SEQUENCE [LARGE SCALE GENOMIC DNA]</scope>
    <source>
        <strain evidence="2">IAEA</strain>
    </source>
</reference>
<organism evidence="1 2">
    <name type="scientific">Glossina pallidipes</name>
    <name type="common">Tsetse fly</name>
    <dbReference type="NCBI Taxonomy" id="7398"/>
    <lineage>
        <taxon>Eukaryota</taxon>
        <taxon>Metazoa</taxon>
        <taxon>Ecdysozoa</taxon>
        <taxon>Arthropoda</taxon>
        <taxon>Hexapoda</taxon>
        <taxon>Insecta</taxon>
        <taxon>Pterygota</taxon>
        <taxon>Neoptera</taxon>
        <taxon>Endopterygota</taxon>
        <taxon>Diptera</taxon>
        <taxon>Brachycera</taxon>
        <taxon>Muscomorpha</taxon>
        <taxon>Hippoboscoidea</taxon>
        <taxon>Glossinidae</taxon>
        <taxon>Glossina</taxon>
    </lineage>
</organism>
<protein>
    <submittedName>
        <fullName evidence="1">Uncharacterized protein</fullName>
    </submittedName>
</protein>
<evidence type="ECO:0000313" key="2">
    <source>
        <dbReference type="Proteomes" id="UP000092445"/>
    </source>
</evidence>
<proteinExistence type="predicted"/>
<dbReference type="EnsemblMetazoa" id="GPAI015315-RA">
    <property type="protein sequence ID" value="GPAI015315-PA"/>
    <property type="gene ID" value="GPAI015315"/>
</dbReference>
<name>A0A1A9ZI49_GLOPL</name>
<evidence type="ECO:0000313" key="1">
    <source>
        <dbReference type="EnsemblMetazoa" id="GPAI015315-PA"/>
    </source>
</evidence>